<organism evidence="1 2">
    <name type="scientific">Glomus cerebriforme</name>
    <dbReference type="NCBI Taxonomy" id="658196"/>
    <lineage>
        <taxon>Eukaryota</taxon>
        <taxon>Fungi</taxon>
        <taxon>Fungi incertae sedis</taxon>
        <taxon>Mucoromycota</taxon>
        <taxon>Glomeromycotina</taxon>
        <taxon>Glomeromycetes</taxon>
        <taxon>Glomerales</taxon>
        <taxon>Glomeraceae</taxon>
        <taxon>Glomus</taxon>
    </lineage>
</organism>
<protein>
    <submittedName>
        <fullName evidence="1">Uncharacterized protein</fullName>
    </submittedName>
</protein>
<accession>A0A397RYX1</accession>
<dbReference type="AlphaFoldDB" id="A0A397RYX1"/>
<dbReference type="EMBL" id="QKYT01001306">
    <property type="protein sequence ID" value="RIA79430.1"/>
    <property type="molecule type" value="Genomic_DNA"/>
</dbReference>
<dbReference type="OrthoDB" id="10587735at2759"/>
<dbReference type="Proteomes" id="UP000265703">
    <property type="component" value="Unassembled WGS sequence"/>
</dbReference>
<proteinExistence type="predicted"/>
<keyword evidence="2" id="KW-1185">Reference proteome</keyword>
<reference evidence="1 2" key="1">
    <citation type="submission" date="2018-06" db="EMBL/GenBank/DDBJ databases">
        <title>Comparative genomics reveals the genomic features of Rhizophagus irregularis, R. cerebriforme, R. diaphanum and Gigaspora rosea, and their symbiotic lifestyle signature.</title>
        <authorList>
            <person name="Morin E."/>
            <person name="San Clemente H."/>
            <person name="Chen E.C.H."/>
            <person name="De La Providencia I."/>
            <person name="Hainaut M."/>
            <person name="Kuo A."/>
            <person name="Kohler A."/>
            <person name="Murat C."/>
            <person name="Tang N."/>
            <person name="Roy S."/>
            <person name="Loubradou J."/>
            <person name="Henrissat B."/>
            <person name="Grigoriev I.V."/>
            <person name="Corradi N."/>
            <person name="Roux C."/>
            <person name="Martin F.M."/>
        </authorList>
    </citation>
    <scope>NUCLEOTIDE SEQUENCE [LARGE SCALE GENOMIC DNA]</scope>
    <source>
        <strain evidence="1 2">DAOM 227022</strain>
    </source>
</reference>
<gene>
    <name evidence="1" type="ORF">C1645_840714</name>
</gene>
<comment type="caution">
    <text evidence="1">The sequence shown here is derived from an EMBL/GenBank/DDBJ whole genome shotgun (WGS) entry which is preliminary data.</text>
</comment>
<name>A0A397RYX1_9GLOM</name>
<evidence type="ECO:0000313" key="1">
    <source>
        <dbReference type="EMBL" id="RIA79430.1"/>
    </source>
</evidence>
<evidence type="ECO:0000313" key="2">
    <source>
        <dbReference type="Proteomes" id="UP000265703"/>
    </source>
</evidence>
<sequence>MSSIHYLHYLRNKQGSIDKNEQTWSSLQSLMKNDKDLCKEYELLSTWLSIPKNKRKIKNLRIIDKNHQAVFKDVRTIQYNISYDTDSEKS</sequence>